<dbReference type="InterPro" id="IPR001451">
    <property type="entry name" value="Hexapep"/>
</dbReference>
<evidence type="ECO:0000313" key="5">
    <source>
        <dbReference type="EMBL" id="SFW18180.1"/>
    </source>
</evidence>
<name>A0A1K1M4X1_9BACT</name>
<dbReference type="SUPFAM" id="SSF51161">
    <property type="entry name" value="Trimeric LpxA-like enzymes"/>
    <property type="match status" value="1"/>
</dbReference>
<sequence length="183" mass="20176">MNKIIQADLYRYGGLSGIKGLLKGLMIPGFRYMYCMRKASEGSRYSLKRIFFSLLKQRYSYKYGFQIPTPTQIGEGFYIGHFGTVVINTRARIGKNCNIAHNVTIGQANRGKLEGYPTIGDNVWIGTGSVIVGNIKIGSNVLIAPNSFVNVDVPDFSLVLGNPCKIVSKENPTDGYINNILPS</sequence>
<evidence type="ECO:0000313" key="6">
    <source>
        <dbReference type="EMBL" id="WQG89750.1"/>
    </source>
</evidence>
<dbReference type="InterPro" id="IPR011004">
    <property type="entry name" value="Trimer_LpxA-like_sf"/>
</dbReference>
<comment type="similarity">
    <text evidence="1">Belongs to the transferase hexapeptide repeat family.</text>
</comment>
<accession>A0A1K1M4X1</accession>
<evidence type="ECO:0000313" key="7">
    <source>
        <dbReference type="Proteomes" id="UP000183788"/>
    </source>
</evidence>
<proteinExistence type="inferred from homology"/>
<evidence type="ECO:0000256" key="3">
    <source>
        <dbReference type="ARBA" id="ARBA00022737"/>
    </source>
</evidence>
<evidence type="ECO:0000313" key="8">
    <source>
        <dbReference type="Proteomes" id="UP001326715"/>
    </source>
</evidence>
<keyword evidence="3" id="KW-0677">Repeat</keyword>
<keyword evidence="2 5" id="KW-0808">Transferase</keyword>
<dbReference type="InterPro" id="IPR045304">
    <property type="entry name" value="LbH_SAT"/>
</dbReference>
<protein>
    <submittedName>
        <fullName evidence="5">Serine O-acetyltransferase</fullName>
    </submittedName>
    <submittedName>
        <fullName evidence="6">Serine acetyltransferase</fullName>
    </submittedName>
</protein>
<gene>
    <name evidence="5" type="ORF">SAMN05661012_00451</name>
    <name evidence="6" type="ORF">SR876_32985</name>
</gene>
<dbReference type="GO" id="GO:0016746">
    <property type="term" value="F:acyltransferase activity"/>
    <property type="evidence" value="ECO:0007669"/>
    <property type="project" value="UniProtKB-KW"/>
</dbReference>
<dbReference type="AlphaFoldDB" id="A0A1K1M4X1"/>
<dbReference type="PANTHER" id="PTHR42811">
    <property type="entry name" value="SERINE ACETYLTRANSFERASE"/>
    <property type="match status" value="1"/>
</dbReference>
<dbReference type="RefSeq" id="WP_072356968.1">
    <property type="nucleotide sequence ID" value="NZ_CP139972.1"/>
</dbReference>
<evidence type="ECO:0000256" key="1">
    <source>
        <dbReference type="ARBA" id="ARBA00007274"/>
    </source>
</evidence>
<keyword evidence="8" id="KW-1185">Reference proteome</keyword>
<dbReference type="CDD" id="cd03354">
    <property type="entry name" value="LbH_SAT"/>
    <property type="match status" value="1"/>
</dbReference>
<dbReference type="EMBL" id="CP140154">
    <property type="protein sequence ID" value="WQG89750.1"/>
    <property type="molecule type" value="Genomic_DNA"/>
</dbReference>
<keyword evidence="4" id="KW-0012">Acyltransferase</keyword>
<dbReference type="Pfam" id="PF00132">
    <property type="entry name" value="Hexapep"/>
    <property type="match status" value="1"/>
</dbReference>
<dbReference type="InterPro" id="IPR018357">
    <property type="entry name" value="Hexapep_transf_CS"/>
</dbReference>
<evidence type="ECO:0000256" key="4">
    <source>
        <dbReference type="ARBA" id="ARBA00023315"/>
    </source>
</evidence>
<reference evidence="6 8" key="2">
    <citation type="submission" date="2023-11" db="EMBL/GenBank/DDBJ databases">
        <title>MicrobeMod: A computational toolkit for identifying prokaryotic methylation and restriction-modification with nanopore sequencing.</title>
        <authorList>
            <person name="Crits-Christoph A."/>
            <person name="Kang S.C."/>
            <person name="Lee H."/>
            <person name="Ostrov N."/>
        </authorList>
    </citation>
    <scope>NUCLEOTIDE SEQUENCE [LARGE SCALE GENOMIC DNA]</scope>
    <source>
        <strain evidence="6 8">ATCC 23090</strain>
    </source>
</reference>
<dbReference type="EMBL" id="FPIZ01000001">
    <property type="protein sequence ID" value="SFW18180.1"/>
    <property type="molecule type" value="Genomic_DNA"/>
</dbReference>
<dbReference type="Proteomes" id="UP001326715">
    <property type="component" value="Chromosome"/>
</dbReference>
<evidence type="ECO:0000256" key="2">
    <source>
        <dbReference type="ARBA" id="ARBA00022679"/>
    </source>
</evidence>
<dbReference type="PROSITE" id="PS00101">
    <property type="entry name" value="HEXAPEP_TRANSFERASES"/>
    <property type="match status" value="1"/>
</dbReference>
<dbReference type="Gene3D" id="2.160.10.10">
    <property type="entry name" value="Hexapeptide repeat proteins"/>
    <property type="match status" value="1"/>
</dbReference>
<dbReference type="Proteomes" id="UP000183788">
    <property type="component" value="Unassembled WGS sequence"/>
</dbReference>
<dbReference type="STRING" id="1004.SAMN05661012_00451"/>
<organism evidence="5 7">
    <name type="scientific">Chitinophaga sancti</name>
    <dbReference type="NCBI Taxonomy" id="1004"/>
    <lineage>
        <taxon>Bacteria</taxon>
        <taxon>Pseudomonadati</taxon>
        <taxon>Bacteroidota</taxon>
        <taxon>Chitinophagia</taxon>
        <taxon>Chitinophagales</taxon>
        <taxon>Chitinophagaceae</taxon>
        <taxon>Chitinophaga</taxon>
    </lineage>
</organism>
<dbReference type="OrthoDB" id="9814490at2"/>
<reference evidence="5 7" key="1">
    <citation type="submission" date="2016-11" db="EMBL/GenBank/DDBJ databases">
        <authorList>
            <person name="Jaros S."/>
            <person name="Januszkiewicz K."/>
            <person name="Wedrychowicz H."/>
        </authorList>
    </citation>
    <scope>NUCLEOTIDE SEQUENCE [LARGE SCALE GENOMIC DNA]</scope>
    <source>
        <strain evidence="5 7">DSM 784</strain>
    </source>
</reference>